<name>G0MT93_CAEBE</name>
<accession>G0MT93</accession>
<dbReference type="PANTHER" id="PTHR31327">
    <property type="entry name" value="SPERM MEIOSIS PDZ DOMAIN CONTAINING PROTEINS-RELATED"/>
    <property type="match status" value="1"/>
</dbReference>
<evidence type="ECO:0000313" key="2">
    <source>
        <dbReference type="Proteomes" id="UP000008068"/>
    </source>
</evidence>
<proteinExistence type="predicted"/>
<evidence type="ECO:0000313" key="1">
    <source>
        <dbReference type="EMBL" id="EGT43576.1"/>
    </source>
</evidence>
<evidence type="ECO:0008006" key="3">
    <source>
        <dbReference type="Google" id="ProtNLM"/>
    </source>
</evidence>
<dbReference type="PANTHER" id="PTHR31327:SF10">
    <property type="entry name" value="PDZ DOMAIN-CONTAINING PROTEIN"/>
    <property type="match status" value="1"/>
</dbReference>
<dbReference type="FunCoup" id="G0MT93">
    <property type="interactions" value="1898"/>
</dbReference>
<dbReference type="InterPro" id="IPR036034">
    <property type="entry name" value="PDZ_sf"/>
</dbReference>
<dbReference type="EMBL" id="GL379811">
    <property type="protein sequence ID" value="EGT43576.1"/>
    <property type="molecule type" value="Genomic_DNA"/>
</dbReference>
<dbReference type="Proteomes" id="UP000008068">
    <property type="component" value="Unassembled WGS sequence"/>
</dbReference>
<dbReference type="InParanoid" id="G0MT93"/>
<dbReference type="OrthoDB" id="5875756at2759"/>
<sequence length="346" mass="39458">MNFSEKVIQFSESKLTIRLNRSNMSAEPLNLSPEKRRAFRAGRFPEDKITKDMIREVTCTVDCAPGTPNYKEFKVTEGMLFTKVPSNMSPPIEYCDKLLKINGVTITTKRAMQEAIYKLQKANKSHYLVFTIRRIIGVERIDARSVPSNASIKKPDSTDMNVKPKSGYLYYKVVLIYFPRSKLGINVKSYADVVYVESTDNSWGSTTRRFLYLGDAILKVDDTEVQTVSATQKALRSGFQKNGVVTLIIERATDQASVHFVRDVLHYSKVLDPFLPHDVMLTCKEQLAHYEKNGFAEPEPIYRGYTKDYSSASRVSVTKKVEVKNIKAEHFNPVMLSKVTDEIYKK</sequence>
<dbReference type="SUPFAM" id="SSF50156">
    <property type="entry name" value="PDZ domain-like"/>
    <property type="match status" value="1"/>
</dbReference>
<organism evidence="2">
    <name type="scientific">Caenorhabditis brenneri</name>
    <name type="common">Nematode worm</name>
    <dbReference type="NCBI Taxonomy" id="135651"/>
    <lineage>
        <taxon>Eukaryota</taxon>
        <taxon>Metazoa</taxon>
        <taxon>Ecdysozoa</taxon>
        <taxon>Nematoda</taxon>
        <taxon>Chromadorea</taxon>
        <taxon>Rhabditida</taxon>
        <taxon>Rhabditina</taxon>
        <taxon>Rhabditomorpha</taxon>
        <taxon>Rhabditoidea</taxon>
        <taxon>Rhabditidae</taxon>
        <taxon>Peloderinae</taxon>
        <taxon>Caenorhabditis</taxon>
    </lineage>
</organism>
<keyword evidence="2" id="KW-1185">Reference proteome</keyword>
<gene>
    <name evidence="1" type="ORF">CAEBREN_32687</name>
</gene>
<dbReference type="HOGENOM" id="CLU_886317_0_0_1"/>
<protein>
    <recommendedName>
        <fullName evidence="3">PDZ domain-containing protein</fullName>
    </recommendedName>
</protein>
<dbReference type="STRING" id="135651.G0MT93"/>
<dbReference type="eggNOG" id="KOG3528">
    <property type="taxonomic scope" value="Eukaryota"/>
</dbReference>
<dbReference type="AlphaFoldDB" id="G0MT93"/>
<reference evidence="2" key="1">
    <citation type="submission" date="2011-07" db="EMBL/GenBank/DDBJ databases">
        <authorList>
            <consortium name="Caenorhabditis brenneri Sequencing and Analysis Consortium"/>
            <person name="Wilson R.K."/>
        </authorList>
    </citation>
    <scope>NUCLEOTIDE SEQUENCE [LARGE SCALE GENOMIC DNA]</scope>
    <source>
        <strain evidence="2">PB2801</strain>
    </source>
</reference>
<dbReference type="InterPro" id="IPR040264">
    <property type="entry name" value="T15H9.4-like"/>
</dbReference>